<dbReference type="Proteomes" id="UP000807306">
    <property type="component" value="Unassembled WGS sequence"/>
</dbReference>
<dbReference type="AlphaFoldDB" id="A0A9P6EI67"/>
<evidence type="ECO:0000313" key="2">
    <source>
        <dbReference type="Proteomes" id="UP000807306"/>
    </source>
</evidence>
<gene>
    <name evidence="1" type="ORF">CPB83DRAFT_201474</name>
</gene>
<keyword evidence="2" id="KW-1185">Reference proteome</keyword>
<sequence length="441" mass="49681">MPSLPQELFHPIIEHISACHDLDERTHTLASTALVSRHFRLLAHKHLFATISFEIKDQPQTIEKNVLHHLRNILRPGPHSAVGRLHSLRKLLENPNAELRSVASHIRTFKLSLSVTKWTAEDILNDHAFPIILNQLFKQGHGHCSLVISTELVDRPDVPNMRGIDWEDLKQETREAIVSTCRSPLVKHLHLGFLNNLPRDILQGSRIRHLALTEITIAEPISDKIDTIHSNLLLSSLKFDQSVPIRHLLQSNGESIWNQRTFDHLSALDVTIFSSAGVHMTESILGHATSLNTLTIRVEPLQAASFHPMELGHLSHLKHLRMEILSGPNDDAIVDAGNILAIEADAPSSLGQITLVVRLTETDNPIKRHSLSLLDQRLANQRYVGVETVAIRCRLQTPTTIDLNQWREEESRRLIESFPLLAKCATQGKKRVHLSLDTEGH</sequence>
<name>A0A9P6EI67_9AGAR</name>
<organism evidence="1 2">
    <name type="scientific">Crepidotus variabilis</name>
    <dbReference type="NCBI Taxonomy" id="179855"/>
    <lineage>
        <taxon>Eukaryota</taxon>
        <taxon>Fungi</taxon>
        <taxon>Dikarya</taxon>
        <taxon>Basidiomycota</taxon>
        <taxon>Agaricomycotina</taxon>
        <taxon>Agaricomycetes</taxon>
        <taxon>Agaricomycetidae</taxon>
        <taxon>Agaricales</taxon>
        <taxon>Agaricineae</taxon>
        <taxon>Crepidotaceae</taxon>
        <taxon>Crepidotus</taxon>
    </lineage>
</organism>
<reference evidence="1" key="1">
    <citation type="submission" date="2020-11" db="EMBL/GenBank/DDBJ databases">
        <authorList>
            <consortium name="DOE Joint Genome Institute"/>
            <person name="Ahrendt S."/>
            <person name="Riley R."/>
            <person name="Andreopoulos W."/>
            <person name="Labutti K."/>
            <person name="Pangilinan J."/>
            <person name="Ruiz-Duenas F.J."/>
            <person name="Barrasa J.M."/>
            <person name="Sanchez-Garcia M."/>
            <person name="Camarero S."/>
            <person name="Miyauchi S."/>
            <person name="Serrano A."/>
            <person name="Linde D."/>
            <person name="Babiker R."/>
            <person name="Drula E."/>
            <person name="Ayuso-Fernandez I."/>
            <person name="Pacheco R."/>
            <person name="Padilla G."/>
            <person name="Ferreira P."/>
            <person name="Barriuso J."/>
            <person name="Kellner H."/>
            <person name="Castanera R."/>
            <person name="Alfaro M."/>
            <person name="Ramirez L."/>
            <person name="Pisabarro A.G."/>
            <person name="Kuo A."/>
            <person name="Tritt A."/>
            <person name="Lipzen A."/>
            <person name="He G."/>
            <person name="Yan M."/>
            <person name="Ng V."/>
            <person name="Cullen D."/>
            <person name="Martin F."/>
            <person name="Rosso M.-N."/>
            <person name="Henrissat B."/>
            <person name="Hibbett D."/>
            <person name="Martinez A.T."/>
            <person name="Grigoriev I.V."/>
        </authorList>
    </citation>
    <scope>NUCLEOTIDE SEQUENCE</scope>
    <source>
        <strain evidence="1">CBS 506.95</strain>
    </source>
</reference>
<accession>A0A9P6EI67</accession>
<comment type="caution">
    <text evidence="1">The sequence shown here is derived from an EMBL/GenBank/DDBJ whole genome shotgun (WGS) entry which is preliminary data.</text>
</comment>
<dbReference type="EMBL" id="MU157842">
    <property type="protein sequence ID" value="KAF9530126.1"/>
    <property type="molecule type" value="Genomic_DNA"/>
</dbReference>
<protein>
    <submittedName>
        <fullName evidence="1">Uncharacterized protein</fullName>
    </submittedName>
</protein>
<proteinExistence type="predicted"/>
<dbReference type="OrthoDB" id="2745898at2759"/>
<evidence type="ECO:0000313" key="1">
    <source>
        <dbReference type="EMBL" id="KAF9530126.1"/>
    </source>
</evidence>